<proteinExistence type="predicted"/>
<gene>
    <name evidence="1" type="ORF">H9761_14490</name>
</gene>
<evidence type="ECO:0000313" key="2">
    <source>
        <dbReference type="Proteomes" id="UP000823891"/>
    </source>
</evidence>
<comment type="caution">
    <text evidence="1">The sequence shown here is derived from an EMBL/GenBank/DDBJ whole genome shotgun (WGS) entry which is preliminary data.</text>
</comment>
<dbReference type="EMBL" id="DWWS01000050">
    <property type="protein sequence ID" value="HJC24888.1"/>
    <property type="molecule type" value="Genomic_DNA"/>
</dbReference>
<name>A0A9D2NGR5_9FIRM</name>
<dbReference type="GO" id="GO:0000160">
    <property type="term" value="P:phosphorelay signal transduction system"/>
    <property type="evidence" value="ECO:0007669"/>
    <property type="project" value="InterPro"/>
</dbReference>
<protein>
    <submittedName>
        <fullName evidence="1">Hpt domain-containing protein</fullName>
    </submittedName>
</protein>
<accession>A0A9D2NGR5</accession>
<reference evidence="1" key="1">
    <citation type="journal article" date="2021" name="PeerJ">
        <title>Extensive microbial diversity within the chicken gut microbiome revealed by metagenomics and culture.</title>
        <authorList>
            <person name="Gilroy R."/>
            <person name="Ravi A."/>
            <person name="Getino M."/>
            <person name="Pursley I."/>
            <person name="Horton D.L."/>
            <person name="Alikhan N.F."/>
            <person name="Baker D."/>
            <person name="Gharbi K."/>
            <person name="Hall N."/>
            <person name="Watson M."/>
            <person name="Adriaenssens E.M."/>
            <person name="Foster-Nyarko E."/>
            <person name="Jarju S."/>
            <person name="Secka A."/>
            <person name="Antonio M."/>
            <person name="Oren A."/>
            <person name="Chaudhuri R.R."/>
            <person name="La Ragione R."/>
            <person name="Hildebrand F."/>
            <person name="Pallen M.J."/>
        </authorList>
    </citation>
    <scope>NUCLEOTIDE SEQUENCE</scope>
    <source>
        <strain evidence="1">USAMLcec2-132</strain>
    </source>
</reference>
<dbReference type="Gene3D" id="1.20.120.160">
    <property type="entry name" value="HPT domain"/>
    <property type="match status" value="1"/>
</dbReference>
<dbReference type="AlphaFoldDB" id="A0A9D2NGR5"/>
<dbReference type="Proteomes" id="UP000823891">
    <property type="component" value="Unassembled WGS sequence"/>
</dbReference>
<dbReference type="InterPro" id="IPR036641">
    <property type="entry name" value="HPT_dom_sf"/>
</dbReference>
<evidence type="ECO:0000313" key="1">
    <source>
        <dbReference type="EMBL" id="HJC24888.1"/>
    </source>
</evidence>
<organism evidence="1 2">
    <name type="scientific">Candidatus Eisenbergiella merdavium</name>
    <dbReference type="NCBI Taxonomy" id="2838551"/>
    <lineage>
        <taxon>Bacteria</taxon>
        <taxon>Bacillati</taxon>
        <taxon>Bacillota</taxon>
        <taxon>Clostridia</taxon>
        <taxon>Lachnospirales</taxon>
        <taxon>Lachnospiraceae</taxon>
        <taxon>Eisenbergiella</taxon>
    </lineage>
</organism>
<sequence length="116" mass="12529">MNKEILNAAGIDADGALARLMGSEALMGRLFRKFLEDGTFSALTAAIETQDKEGALTASHTLKGMCGNLSMDRLYGLFTEQVNRMRSGDWEGAVGMMPQIGTDYEEAVAAIRECFG</sequence>
<reference evidence="1" key="2">
    <citation type="submission" date="2021-04" db="EMBL/GenBank/DDBJ databases">
        <authorList>
            <person name="Gilroy R."/>
        </authorList>
    </citation>
    <scope>NUCLEOTIDE SEQUENCE</scope>
    <source>
        <strain evidence="1">USAMLcec2-132</strain>
    </source>
</reference>
<dbReference type="SUPFAM" id="SSF47226">
    <property type="entry name" value="Histidine-containing phosphotransfer domain, HPT domain"/>
    <property type="match status" value="1"/>
</dbReference>